<gene>
    <name evidence="1" type="ORF">CCHR01_17793</name>
</gene>
<reference evidence="1" key="1">
    <citation type="submission" date="2023-01" db="EMBL/GenBank/DDBJ databases">
        <title>Colletotrichum chrysophilum M932 genome sequence.</title>
        <authorList>
            <person name="Baroncelli R."/>
        </authorList>
    </citation>
    <scope>NUCLEOTIDE SEQUENCE</scope>
    <source>
        <strain evidence="1">M932</strain>
    </source>
</reference>
<protein>
    <submittedName>
        <fullName evidence="1">Uncharacterized protein</fullName>
    </submittedName>
</protein>
<comment type="caution">
    <text evidence="1">The sequence shown here is derived from an EMBL/GenBank/DDBJ whole genome shotgun (WGS) entry which is preliminary data.</text>
</comment>
<sequence length="152" mass="16654">MRFRSQGSQQPLSLDQGRLTQGKVPFISLTVEVSSRRSSPISYRSNRRCERDSAFPSLTSSDFLPLDGPDSVHSQIKRGIDGGEIPWDNHHLTDHSLLAPTRACSLSALLQSRNGKLQHGNSIVGASPTPLRHSGSADLALDIDMLRADWLP</sequence>
<accession>A0AAD9EC55</accession>
<proteinExistence type="predicted"/>
<keyword evidence="2" id="KW-1185">Reference proteome</keyword>
<dbReference type="AlphaFoldDB" id="A0AAD9EC55"/>
<name>A0AAD9EC55_9PEZI</name>
<evidence type="ECO:0000313" key="1">
    <source>
        <dbReference type="EMBL" id="KAK1839581.1"/>
    </source>
</evidence>
<organism evidence="1 2">
    <name type="scientific">Colletotrichum chrysophilum</name>
    <dbReference type="NCBI Taxonomy" id="1836956"/>
    <lineage>
        <taxon>Eukaryota</taxon>
        <taxon>Fungi</taxon>
        <taxon>Dikarya</taxon>
        <taxon>Ascomycota</taxon>
        <taxon>Pezizomycotina</taxon>
        <taxon>Sordariomycetes</taxon>
        <taxon>Hypocreomycetidae</taxon>
        <taxon>Glomerellales</taxon>
        <taxon>Glomerellaceae</taxon>
        <taxon>Colletotrichum</taxon>
        <taxon>Colletotrichum gloeosporioides species complex</taxon>
    </lineage>
</organism>
<dbReference type="EMBL" id="JAQOWY010000654">
    <property type="protein sequence ID" value="KAK1839581.1"/>
    <property type="molecule type" value="Genomic_DNA"/>
</dbReference>
<evidence type="ECO:0000313" key="2">
    <source>
        <dbReference type="Proteomes" id="UP001243330"/>
    </source>
</evidence>
<dbReference type="Proteomes" id="UP001243330">
    <property type="component" value="Unassembled WGS sequence"/>
</dbReference>